<proteinExistence type="predicted"/>
<protein>
    <submittedName>
        <fullName evidence="1">Uncharacterized protein</fullName>
    </submittedName>
</protein>
<dbReference type="AlphaFoldDB" id="A0A1H3FUU1"/>
<dbReference type="OrthoDB" id="9777242at2"/>
<dbReference type="EMBL" id="FNPG01000005">
    <property type="protein sequence ID" value="SDX94605.1"/>
    <property type="molecule type" value="Genomic_DNA"/>
</dbReference>
<organism evidence="1 2">
    <name type="scientific">Lachnobacterium bovis DSM 14045</name>
    <dbReference type="NCBI Taxonomy" id="1122142"/>
    <lineage>
        <taxon>Bacteria</taxon>
        <taxon>Bacillati</taxon>
        <taxon>Bacillota</taxon>
        <taxon>Clostridia</taxon>
        <taxon>Lachnospirales</taxon>
        <taxon>Lachnospiraceae</taxon>
        <taxon>Lachnobacterium</taxon>
    </lineage>
</organism>
<evidence type="ECO:0000313" key="2">
    <source>
        <dbReference type="Proteomes" id="UP000183918"/>
    </source>
</evidence>
<dbReference type="STRING" id="1122142.SAMN02910414_00387"/>
<keyword evidence="2" id="KW-1185">Reference proteome</keyword>
<name>A0A1H3FUU1_9FIRM</name>
<gene>
    <name evidence="1" type="ORF">SAMN02910414_00387</name>
</gene>
<dbReference type="Proteomes" id="UP000183918">
    <property type="component" value="Unassembled WGS sequence"/>
</dbReference>
<evidence type="ECO:0000313" key="1">
    <source>
        <dbReference type="EMBL" id="SDX94605.1"/>
    </source>
</evidence>
<accession>A0A1H3FUU1</accession>
<sequence length="202" mass="23248">MSAFLGPIHTWLYNKIKLQDELVNALIDAAVNENVAGDEIKAMLTRRYGELEKGDLEEICDLNNIHGWLQDRVSLVENRLAFAVTYLTMENSKNIEFLEKAAYSFGEKRAVELSDAKSVYKFLEDNLLSGMPCDRVNEVIYESENLVSWQQVVDIHGIYWVNILGNITYYNKIKKSLINGLISQTELTFAEVDENQYEIRKK</sequence>
<dbReference type="RefSeq" id="WP_074715704.1">
    <property type="nucleotide sequence ID" value="NZ_FNPG01000005.1"/>
</dbReference>
<reference evidence="1 2" key="1">
    <citation type="submission" date="2016-10" db="EMBL/GenBank/DDBJ databases">
        <authorList>
            <person name="de Groot N.N."/>
        </authorList>
    </citation>
    <scope>NUCLEOTIDE SEQUENCE [LARGE SCALE GENOMIC DNA]</scope>
    <source>
        <strain evidence="1 2">DSM 14045</strain>
    </source>
</reference>